<protein>
    <recommendedName>
        <fullName evidence="4">Alkaline shock response membrane anchor protein AmaP</fullName>
    </recommendedName>
</protein>
<organism evidence="2 3">
    <name type="scientific">Ferroacidibacillus organovorans</name>
    <dbReference type="NCBI Taxonomy" id="1765683"/>
    <lineage>
        <taxon>Bacteria</taxon>
        <taxon>Bacillati</taxon>
        <taxon>Bacillota</taxon>
        <taxon>Bacilli</taxon>
        <taxon>Bacillales</taxon>
        <taxon>Alicyclobacillaceae</taxon>
        <taxon>Ferroacidibacillus</taxon>
    </lineage>
</organism>
<dbReference type="AlphaFoldDB" id="A0A1V4EU51"/>
<keyword evidence="1" id="KW-0812">Transmembrane</keyword>
<comment type="caution">
    <text evidence="2">The sequence shown here is derived from an EMBL/GenBank/DDBJ whole genome shotgun (WGS) entry which is preliminary data.</text>
</comment>
<evidence type="ECO:0000313" key="2">
    <source>
        <dbReference type="EMBL" id="OPG16466.1"/>
    </source>
</evidence>
<dbReference type="EMBL" id="MWPS01000016">
    <property type="protein sequence ID" value="OPG16466.1"/>
    <property type="molecule type" value="Genomic_DNA"/>
</dbReference>
<evidence type="ECO:0008006" key="4">
    <source>
        <dbReference type="Google" id="ProtNLM"/>
    </source>
</evidence>
<dbReference type="RefSeq" id="WP_079290230.1">
    <property type="nucleotide sequence ID" value="NZ_MWPS01000016.1"/>
</dbReference>
<keyword evidence="3" id="KW-1185">Reference proteome</keyword>
<evidence type="ECO:0000256" key="1">
    <source>
        <dbReference type="SAM" id="Phobius"/>
    </source>
</evidence>
<gene>
    <name evidence="2" type="ORF">B2M26_06195</name>
</gene>
<sequence>MGAWYTRLYGICILLILAWYVLELVKFPLVVGLTHDMLVAVGPMWIVLGVLLIMTILLFFAPARSTKVHSFVKATPTGEVRIGFAAVRDVASRTARQISGVDRLKTTISDTEGGLVISMRIRATAGVNLTDMSETIQARVMDAVKNATSLSVYAVHVQVSELSPEPAKA</sequence>
<name>A0A1V4EU51_9BACL</name>
<keyword evidence="1" id="KW-0472">Membrane</keyword>
<accession>A0A1V4EU51</accession>
<feature type="transmembrane region" description="Helical" evidence="1">
    <location>
        <begin position="37"/>
        <end position="61"/>
    </location>
</feature>
<reference evidence="2 3" key="1">
    <citation type="submission" date="2017-02" db="EMBL/GenBank/DDBJ databases">
        <title>Draft genome of Acidibacillus ferrooxidans Huett2.</title>
        <authorList>
            <person name="Schopf S."/>
        </authorList>
    </citation>
    <scope>NUCLEOTIDE SEQUENCE [LARGE SCALE GENOMIC DNA]</scope>
    <source>
        <strain evidence="2 3">Huett2</strain>
    </source>
</reference>
<feature type="transmembrane region" description="Helical" evidence="1">
    <location>
        <begin position="7"/>
        <end position="25"/>
    </location>
</feature>
<evidence type="ECO:0000313" key="3">
    <source>
        <dbReference type="Proteomes" id="UP000190229"/>
    </source>
</evidence>
<proteinExistence type="predicted"/>
<keyword evidence="1" id="KW-1133">Transmembrane helix</keyword>
<dbReference type="Proteomes" id="UP000190229">
    <property type="component" value="Unassembled WGS sequence"/>
</dbReference>